<feature type="domain" description="LysM" evidence="4">
    <location>
        <begin position="214"/>
        <end position="259"/>
    </location>
</feature>
<dbReference type="InterPro" id="IPR036779">
    <property type="entry name" value="LysM_dom_sf"/>
</dbReference>
<dbReference type="SMART" id="SM01208">
    <property type="entry name" value="G5"/>
    <property type="match status" value="1"/>
</dbReference>
<dbReference type="AlphaFoldDB" id="A0A368XC01"/>
<dbReference type="EMBL" id="QPJJ01000013">
    <property type="protein sequence ID" value="RCW64528.1"/>
    <property type="molecule type" value="Genomic_DNA"/>
</dbReference>
<name>A0A368XC01_9BACI</name>
<feature type="signal peptide" evidence="2">
    <location>
        <begin position="1"/>
        <end position="35"/>
    </location>
</feature>
<evidence type="ECO:0000259" key="4">
    <source>
        <dbReference type="PROSITE" id="PS51782"/>
    </source>
</evidence>
<keyword evidence="6" id="KW-1185">Reference proteome</keyword>
<dbReference type="Pfam" id="PF07501">
    <property type="entry name" value="G5"/>
    <property type="match status" value="1"/>
</dbReference>
<dbReference type="CDD" id="cd00118">
    <property type="entry name" value="LysM"/>
    <property type="match status" value="1"/>
</dbReference>
<dbReference type="SUPFAM" id="SSF54106">
    <property type="entry name" value="LysM domain"/>
    <property type="match status" value="1"/>
</dbReference>
<dbReference type="SUPFAM" id="SSF51261">
    <property type="entry name" value="Duplicated hybrid motif"/>
    <property type="match status" value="1"/>
</dbReference>
<dbReference type="Pfam" id="PF01476">
    <property type="entry name" value="LysM"/>
    <property type="match status" value="1"/>
</dbReference>
<dbReference type="InterPro" id="IPR011098">
    <property type="entry name" value="G5_dom"/>
</dbReference>
<dbReference type="Proteomes" id="UP000252585">
    <property type="component" value="Unassembled WGS sequence"/>
</dbReference>
<dbReference type="InterPro" id="IPR050570">
    <property type="entry name" value="Cell_wall_metabolism_enzyme"/>
</dbReference>
<evidence type="ECO:0000256" key="2">
    <source>
        <dbReference type="SAM" id="SignalP"/>
    </source>
</evidence>
<evidence type="ECO:0000259" key="3">
    <source>
        <dbReference type="PROSITE" id="PS51109"/>
    </source>
</evidence>
<organism evidence="5 6">
    <name type="scientific">Saliterribacillus persicus</name>
    <dbReference type="NCBI Taxonomy" id="930114"/>
    <lineage>
        <taxon>Bacteria</taxon>
        <taxon>Bacillati</taxon>
        <taxon>Bacillota</taxon>
        <taxon>Bacilli</taxon>
        <taxon>Bacillales</taxon>
        <taxon>Bacillaceae</taxon>
        <taxon>Saliterribacillus</taxon>
    </lineage>
</organism>
<dbReference type="InterPro" id="IPR016047">
    <property type="entry name" value="M23ase_b-sheet_dom"/>
</dbReference>
<dbReference type="Gene3D" id="3.10.350.10">
    <property type="entry name" value="LysM domain"/>
    <property type="match status" value="1"/>
</dbReference>
<proteinExistence type="predicted"/>
<dbReference type="Pfam" id="PF01551">
    <property type="entry name" value="Peptidase_M23"/>
    <property type="match status" value="1"/>
</dbReference>
<dbReference type="GO" id="GO:0004222">
    <property type="term" value="F:metalloendopeptidase activity"/>
    <property type="evidence" value="ECO:0007669"/>
    <property type="project" value="TreeGrafter"/>
</dbReference>
<dbReference type="Gene3D" id="2.20.230.10">
    <property type="entry name" value="Resuscitation-promoting factor rpfb"/>
    <property type="match status" value="1"/>
</dbReference>
<gene>
    <name evidence="5" type="ORF">DFR57_11311</name>
</gene>
<feature type="chain" id="PRO_5016687318" evidence="2">
    <location>
        <begin position="36"/>
        <end position="475"/>
    </location>
</feature>
<evidence type="ECO:0000313" key="5">
    <source>
        <dbReference type="EMBL" id="RCW64528.1"/>
    </source>
</evidence>
<keyword evidence="5" id="KW-0378">Hydrolase</keyword>
<dbReference type="PANTHER" id="PTHR21666:SF270">
    <property type="entry name" value="MUREIN HYDROLASE ACTIVATOR ENVC"/>
    <property type="match status" value="1"/>
</dbReference>
<dbReference type="PROSITE" id="PS51782">
    <property type="entry name" value="LYSM"/>
    <property type="match status" value="1"/>
</dbReference>
<dbReference type="PROSITE" id="PS51109">
    <property type="entry name" value="G5"/>
    <property type="match status" value="1"/>
</dbReference>
<protein>
    <submittedName>
        <fullName evidence="5">Murein DD-endopeptidase MepM/ murein hydrolase activator NlpD</fullName>
    </submittedName>
</protein>
<dbReference type="PANTHER" id="PTHR21666">
    <property type="entry name" value="PEPTIDASE-RELATED"/>
    <property type="match status" value="1"/>
</dbReference>
<comment type="caution">
    <text evidence="5">The sequence shown here is derived from an EMBL/GenBank/DDBJ whole genome shotgun (WGS) entry which is preliminary data.</text>
</comment>
<evidence type="ECO:0000256" key="1">
    <source>
        <dbReference type="ARBA" id="ARBA00022729"/>
    </source>
</evidence>
<reference evidence="5 6" key="1">
    <citation type="submission" date="2018-07" db="EMBL/GenBank/DDBJ databases">
        <title>Genomic Encyclopedia of Type Strains, Phase IV (KMG-IV): sequencing the most valuable type-strain genomes for metagenomic binning, comparative biology and taxonomic classification.</title>
        <authorList>
            <person name="Goeker M."/>
        </authorList>
    </citation>
    <scope>NUCLEOTIDE SEQUENCE [LARGE SCALE GENOMIC DNA]</scope>
    <source>
        <strain evidence="5 6">DSM 27696</strain>
    </source>
</reference>
<dbReference type="Gene3D" id="2.70.70.10">
    <property type="entry name" value="Glucose Permease (Domain IIA)"/>
    <property type="match status" value="1"/>
</dbReference>
<dbReference type="InterPro" id="IPR018392">
    <property type="entry name" value="LysM"/>
</dbReference>
<dbReference type="RefSeq" id="WP_114353876.1">
    <property type="nucleotide sequence ID" value="NZ_QPJJ01000013.1"/>
</dbReference>
<sequence length="475" mass="52576">MKQSNRRKNNLVGYLKRVTLASILGLALTTQVAYADDLNLSTIFHVYVDGEHIGVVDDQQLVESHVENLINQKEAEKEGYNYVVNENVKYVSEKVFQPNAKNTETMEYLEDELTLSVDAQAVMIGDAKLGYFANEEAAQQVLQAYKEKFVNKDILTKLENEEETGQKLQVGDSVIIDVSLTEEVTYEAEKVKEDEILSLEQGLKLLEDGTLEDKKYKVKEGDVLGSIASAYDLSKEELLNLNEDLTEDSYLQIGQELNVVQKKPFVEVVVLEEKLEEETIEFETETVEDKDMYKGDKEVTQEGKDGKAEVQFSVKKVNGKVVSEGKVEETITAEPVKEIVKKGTKVVPSQGSGQFQWPAVGGYISSHVGPRWGSQHNGIDIAGVSNRSILAADHGVVRSAGWHNGGYGNQIVIDHNNGYRSSYSHLASISVSAGQSVERGQKIGVMGTTGRSTGIHLHFEIYKNGALQNPANLVR</sequence>
<dbReference type="CDD" id="cd12797">
    <property type="entry name" value="M23_peptidase"/>
    <property type="match status" value="1"/>
</dbReference>
<evidence type="ECO:0000313" key="6">
    <source>
        <dbReference type="Proteomes" id="UP000252585"/>
    </source>
</evidence>
<keyword evidence="1 2" id="KW-0732">Signal</keyword>
<feature type="domain" description="G5" evidence="3">
    <location>
        <begin position="266"/>
        <end position="346"/>
    </location>
</feature>
<dbReference type="OrthoDB" id="9805070at2"/>
<dbReference type="SMART" id="SM00257">
    <property type="entry name" value="LysM"/>
    <property type="match status" value="1"/>
</dbReference>
<accession>A0A368XC01</accession>
<dbReference type="InterPro" id="IPR011055">
    <property type="entry name" value="Dup_hybrid_motif"/>
</dbReference>